<evidence type="ECO:0000256" key="13">
    <source>
        <dbReference type="ARBA" id="ARBA00023209"/>
    </source>
</evidence>
<name>A0A2K5DWW2_AOTNA</name>
<dbReference type="AlphaFoldDB" id="A0A2K5DWW2"/>
<comment type="subcellular location">
    <subcellularLocation>
        <location evidence="3">Cytoplasm</location>
    </subcellularLocation>
</comment>
<dbReference type="UniPathway" id="UPA00823">
    <property type="reaction ID" value="UER00787"/>
</dbReference>
<dbReference type="Pfam" id="PF07994">
    <property type="entry name" value="NAD_binding_5"/>
    <property type="match status" value="1"/>
</dbReference>
<evidence type="ECO:0000256" key="16">
    <source>
        <dbReference type="ARBA" id="ARBA00025559"/>
    </source>
</evidence>
<dbReference type="SUPFAM" id="SSF51735">
    <property type="entry name" value="NAD(P)-binding Rossmann-fold domains"/>
    <property type="match status" value="1"/>
</dbReference>
<keyword evidence="10" id="KW-0398">Inositol biosynthesis</keyword>
<evidence type="ECO:0000256" key="3">
    <source>
        <dbReference type="ARBA" id="ARBA00004496"/>
    </source>
</evidence>
<evidence type="ECO:0000256" key="14">
    <source>
        <dbReference type="ARBA" id="ARBA00023235"/>
    </source>
</evidence>
<comment type="catalytic activity">
    <reaction evidence="1">
        <text>D-glucose 6-phosphate = 1D-myo-inositol 3-phosphate</text>
        <dbReference type="Rhea" id="RHEA:10716"/>
        <dbReference type="ChEBI" id="CHEBI:58401"/>
        <dbReference type="ChEBI" id="CHEBI:61548"/>
        <dbReference type="EC" id="5.5.1.4"/>
    </reaction>
</comment>
<comment type="pathway">
    <text evidence="4">Polyol metabolism; myo-inositol biosynthesis; myo-inositol from D-glucose 6-phosphate: step 1/2.</text>
</comment>
<evidence type="ECO:0000256" key="15">
    <source>
        <dbReference type="ARBA" id="ARBA00023264"/>
    </source>
</evidence>
<dbReference type="InterPro" id="IPR013021">
    <property type="entry name" value="Myo-inos-1-P_Synthase_GAPDH"/>
</dbReference>
<keyword evidence="13" id="KW-0594">Phospholipid biosynthesis</keyword>
<dbReference type="InterPro" id="IPR002587">
    <property type="entry name" value="Myo-inos-1-P_Synthase"/>
</dbReference>
<keyword evidence="8" id="KW-0963">Cytoplasm</keyword>
<dbReference type="EC" id="5.5.1.4" evidence="6"/>
<dbReference type="GO" id="GO:0005737">
    <property type="term" value="C:cytoplasm"/>
    <property type="evidence" value="ECO:0007669"/>
    <property type="project" value="UniProtKB-SubCell"/>
</dbReference>
<evidence type="ECO:0000256" key="1">
    <source>
        <dbReference type="ARBA" id="ARBA00000113"/>
    </source>
</evidence>
<keyword evidence="11" id="KW-0520">NAD</keyword>
<evidence type="ECO:0000256" key="6">
    <source>
        <dbReference type="ARBA" id="ARBA00012125"/>
    </source>
</evidence>
<reference evidence="20" key="1">
    <citation type="submission" date="2025-08" db="UniProtKB">
        <authorList>
            <consortium name="Ensembl"/>
        </authorList>
    </citation>
    <scope>IDENTIFICATION</scope>
</reference>
<dbReference type="STRING" id="37293.ENSANAP00000025466"/>
<keyword evidence="12" id="KW-0443">Lipid metabolism</keyword>
<dbReference type="GO" id="GO:0008654">
    <property type="term" value="P:phospholipid biosynthetic process"/>
    <property type="evidence" value="ECO:0007669"/>
    <property type="project" value="UniProtKB-KW"/>
</dbReference>
<proteinExistence type="inferred from homology"/>
<dbReference type="FunFam" id="3.40.50.720:FF:000069">
    <property type="entry name" value="Inositol-3-phosphate synthase 1"/>
    <property type="match status" value="1"/>
</dbReference>
<dbReference type="GeneTree" id="ENSGT00390000018395"/>
<organism evidence="20 21">
    <name type="scientific">Aotus nancymaae</name>
    <name type="common">Ma's night monkey</name>
    <dbReference type="NCBI Taxonomy" id="37293"/>
    <lineage>
        <taxon>Eukaryota</taxon>
        <taxon>Metazoa</taxon>
        <taxon>Chordata</taxon>
        <taxon>Craniata</taxon>
        <taxon>Vertebrata</taxon>
        <taxon>Euteleostomi</taxon>
        <taxon>Mammalia</taxon>
        <taxon>Eutheria</taxon>
        <taxon>Euarchontoglires</taxon>
        <taxon>Primates</taxon>
        <taxon>Haplorrhini</taxon>
        <taxon>Platyrrhini</taxon>
        <taxon>Aotidae</taxon>
        <taxon>Aotus</taxon>
    </lineage>
</organism>
<comment type="function">
    <text evidence="16">Key enzyme in myo-inositol biosynthesis pathway that catalyzes the conversion of glucose 6-phosphate to 1-myo-inositol 1-phosphate in a NAD-dependent manner. Rate-limiting enzyme in the synthesis of all inositol-containing compounds.</text>
</comment>
<evidence type="ECO:0000256" key="2">
    <source>
        <dbReference type="ARBA" id="ARBA00001911"/>
    </source>
</evidence>
<evidence type="ECO:0000256" key="5">
    <source>
        <dbReference type="ARBA" id="ARBA00010813"/>
    </source>
</evidence>
<accession>A0A2K5DWW2</accession>
<evidence type="ECO:0000256" key="11">
    <source>
        <dbReference type="ARBA" id="ARBA00023027"/>
    </source>
</evidence>
<evidence type="ECO:0000256" key="8">
    <source>
        <dbReference type="ARBA" id="ARBA00022490"/>
    </source>
</evidence>
<feature type="region of interest" description="Disordered" evidence="18">
    <location>
        <begin position="492"/>
        <end position="522"/>
    </location>
</feature>
<dbReference type="PANTHER" id="PTHR11510">
    <property type="entry name" value="MYO-INOSITOL-1 PHOSPHATE SYNTHASE"/>
    <property type="match status" value="1"/>
</dbReference>
<evidence type="ECO:0000256" key="12">
    <source>
        <dbReference type="ARBA" id="ARBA00023098"/>
    </source>
</evidence>
<evidence type="ECO:0000313" key="21">
    <source>
        <dbReference type="Proteomes" id="UP000233020"/>
    </source>
</evidence>
<dbReference type="Pfam" id="PF01658">
    <property type="entry name" value="Inos-1-P_synth"/>
    <property type="match status" value="1"/>
</dbReference>
<evidence type="ECO:0000256" key="18">
    <source>
        <dbReference type="SAM" id="MobiDB-lite"/>
    </source>
</evidence>
<keyword evidence="21" id="KW-1185">Reference proteome</keyword>
<evidence type="ECO:0000256" key="4">
    <source>
        <dbReference type="ARBA" id="ARBA00005117"/>
    </source>
</evidence>
<evidence type="ECO:0000313" key="20">
    <source>
        <dbReference type="Ensembl" id="ENSANAP00000025466.1"/>
    </source>
</evidence>
<dbReference type="Gene3D" id="3.40.50.720">
    <property type="entry name" value="NAD(P)-binding Rossmann-like Domain"/>
    <property type="match status" value="2"/>
</dbReference>
<dbReference type="InterPro" id="IPR036291">
    <property type="entry name" value="NAD(P)-bd_dom_sf"/>
</dbReference>
<reference evidence="20" key="2">
    <citation type="submission" date="2025-09" db="UniProtKB">
        <authorList>
            <consortium name="Ensembl"/>
        </authorList>
    </citation>
    <scope>IDENTIFICATION</scope>
</reference>
<dbReference type="SUPFAM" id="SSF55347">
    <property type="entry name" value="Glyceraldehyde-3-phosphate dehydrogenase-like, C-terminal domain"/>
    <property type="match status" value="1"/>
</dbReference>
<evidence type="ECO:0000259" key="19">
    <source>
        <dbReference type="Pfam" id="PF01658"/>
    </source>
</evidence>
<feature type="domain" description="Myo-inositol-1-phosphate synthase GAPDH-like" evidence="19">
    <location>
        <begin position="275"/>
        <end position="388"/>
    </location>
</feature>
<keyword evidence="14" id="KW-0413">Isomerase</keyword>
<dbReference type="GO" id="GO:0004512">
    <property type="term" value="F:inositol-3-phosphate synthase activity"/>
    <property type="evidence" value="ECO:0007669"/>
    <property type="project" value="UniProtKB-EC"/>
</dbReference>
<evidence type="ECO:0000256" key="10">
    <source>
        <dbReference type="ARBA" id="ARBA00022550"/>
    </source>
</evidence>
<comment type="similarity">
    <text evidence="5">Belongs to the myo-inositol 1-phosphate synthase family.</text>
</comment>
<evidence type="ECO:0000256" key="9">
    <source>
        <dbReference type="ARBA" id="ARBA00022516"/>
    </source>
</evidence>
<keyword evidence="9" id="KW-0444">Lipid biosynthesis</keyword>
<sequence>MEAAAQVIVESPDVVYGPEAIEAQWEDWTTRVSPEGGDLKVHPRPRAPTTTPFTFRTPRQVPRLGVMLVGWGGNNGSTLTAAVLANPLRLSWPTRSGRKETNYHGSLTPAGTVSLGLDAGGQEVFVPFSALLPMVAPNDLAFDGCDISSLNVAEAMRRVTVAHMEALRPRPSVYTPEFIQLEQIRKDIPDFRSSAGLDKVIVLWTANTERFCEVVPGLNDTLGLEVSPSTLFAVASILEGCAFLSGSPQNTLVPGTLELACQRRVFVGRDDFESGQTKVKSVLVDFLISSGLKTVSIVSYNHLDNNDGQNLSAPLQFRSKEVSESNVVDDRVQSKPVPYTPGEEPDHCVVIKHAPYVGDSKRALDEFTSELMLGGTSTVVLHNTCEDSGLAAPIMLDLLCQRVSFCTNADPEPQNFSHVLSLLSFLFKAPLVPPGSPVINALFRQRSCIENILRACVGLPPQNHMLLEHKMERPGPGLKQVGPVAAACPVSNRKGPVPASTSGCSGDASGHPQVEEPQMPTT</sequence>
<dbReference type="Ensembl" id="ENSANAT00000043388.1">
    <property type="protein sequence ID" value="ENSANAP00000025466.1"/>
    <property type="gene ID" value="ENSANAG00000030445.1"/>
</dbReference>
<evidence type="ECO:0000256" key="7">
    <source>
        <dbReference type="ARBA" id="ARBA00017761"/>
    </source>
</evidence>
<dbReference type="FunFam" id="3.40.50.720:FF:000171">
    <property type="entry name" value="inositol-3-phosphate synthase 1"/>
    <property type="match status" value="1"/>
</dbReference>
<evidence type="ECO:0000256" key="17">
    <source>
        <dbReference type="ARBA" id="ARBA00032949"/>
    </source>
</evidence>
<dbReference type="Proteomes" id="UP000233020">
    <property type="component" value="Unplaced"/>
</dbReference>
<keyword evidence="15" id="KW-1208">Phospholipid metabolism</keyword>
<comment type="cofactor">
    <cofactor evidence="2">
        <name>NAD(+)</name>
        <dbReference type="ChEBI" id="CHEBI:57540"/>
    </cofactor>
</comment>
<protein>
    <recommendedName>
        <fullName evidence="7">Inositol-3-phosphate synthase 1</fullName>
        <ecNumber evidence="6">5.5.1.4</ecNumber>
    </recommendedName>
    <alternativeName>
        <fullName evidence="17">Myo-inositol 1-phosphate synthase</fullName>
    </alternativeName>
</protein>
<dbReference type="GO" id="GO:0006021">
    <property type="term" value="P:inositol biosynthetic process"/>
    <property type="evidence" value="ECO:0007669"/>
    <property type="project" value="UniProtKB-UniPathway"/>
</dbReference>